<feature type="transmembrane region" description="Helical" evidence="9">
    <location>
        <begin position="261"/>
        <end position="280"/>
    </location>
</feature>
<feature type="transmembrane region" description="Helical" evidence="9">
    <location>
        <begin position="91"/>
        <end position="112"/>
    </location>
</feature>
<keyword evidence="6 9" id="KW-1133">Transmembrane helix</keyword>
<name>A0A1V8RK05_9HYPH</name>
<feature type="transmembrane region" description="Helical" evidence="9">
    <location>
        <begin position="51"/>
        <end position="79"/>
    </location>
</feature>
<feature type="transmembrane region" description="Helical" evidence="9">
    <location>
        <begin position="322"/>
        <end position="342"/>
    </location>
</feature>
<feature type="transmembrane region" description="Helical" evidence="9">
    <location>
        <begin position="202"/>
        <end position="219"/>
    </location>
</feature>
<keyword evidence="3" id="KW-1003">Cell membrane</keyword>
<dbReference type="RefSeq" id="WP_080921555.1">
    <property type="nucleotide sequence ID" value="NZ_MDET01000058.1"/>
</dbReference>
<dbReference type="PANTHER" id="PTHR30574">
    <property type="entry name" value="INNER MEMBRANE PROTEIN YEDE"/>
    <property type="match status" value="1"/>
</dbReference>
<sequence>MNLVPLIDLVGESGAAFVGGVVLGLLFGFFAQRSAYCTRSAVLDLTRGRNLTALAIWAAGFAVAILGVQMLLTLGLISATETRFFSTAQSLSGAIIGGLAFGIGMVLTRGCVSRLLVLGSSGNLRAIFSIVIIAAVGLATYSGVLVPLRDTVGGLWSTAQIGGNDLLADARVSQSAGVIAGIILLAAALALAMVSKVSPWRFIGGAGVGATVAAGWYFTYSLSTQVFDPIQAESLSFIRPLATTGEIALGSAITTGMDQGLLIGTILGAFLASLIFRDFRVATFSEAGVPSIWRYVIGSILMGFGGILAVGCTIGAGLTGGSVLAISSLIGLASMITGAAIADRIIDGSRIFAPGQGNRHATLPAE</sequence>
<comment type="caution">
    <text evidence="10">The sequence shown here is derived from an EMBL/GenBank/DDBJ whole genome shotgun (WGS) entry which is preliminary data.</text>
</comment>
<evidence type="ECO:0000256" key="8">
    <source>
        <dbReference type="ARBA" id="ARBA00035655"/>
    </source>
</evidence>
<feature type="transmembrane region" description="Helical" evidence="9">
    <location>
        <begin position="176"/>
        <end position="195"/>
    </location>
</feature>
<comment type="subcellular location">
    <subcellularLocation>
        <location evidence="1">Cell inner membrane</location>
        <topology evidence="1">Multi-pass membrane protein</topology>
    </subcellularLocation>
</comment>
<evidence type="ECO:0000313" key="10">
    <source>
        <dbReference type="EMBL" id="OQM73545.1"/>
    </source>
</evidence>
<accession>A0A1V8RK05</accession>
<evidence type="ECO:0000256" key="3">
    <source>
        <dbReference type="ARBA" id="ARBA00022475"/>
    </source>
</evidence>
<dbReference type="GO" id="GO:0005886">
    <property type="term" value="C:plasma membrane"/>
    <property type="evidence" value="ECO:0007669"/>
    <property type="project" value="UniProtKB-SubCell"/>
</dbReference>
<evidence type="ECO:0000256" key="7">
    <source>
        <dbReference type="ARBA" id="ARBA00023136"/>
    </source>
</evidence>
<organism evidence="10 11">
    <name type="scientific">Manganibacter manganicus</name>
    <dbReference type="NCBI Taxonomy" id="1873176"/>
    <lineage>
        <taxon>Bacteria</taxon>
        <taxon>Pseudomonadati</taxon>
        <taxon>Pseudomonadota</taxon>
        <taxon>Alphaproteobacteria</taxon>
        <taxon>Hyphomicrobiales</taxon>
        <taxon>Phyllobacteriaceae</taxon>
        <taxon>Manganibacter</taxon>
    </lineage>
</organism>
<keyword evidence="7 9" id="KW-0472">Membrane</keyword>
<feature type="transmembrane region" description="Helical" evidence="9">
    <location>
        <begin position="124"/>
        <end position="146"/>
    </location>
</feature>
<proteinExistence type="inferred from homology"/>
<keyword evidence="4" id="KW-0997">Cell inner membrane</keyword>
<evidence type="ECO:0000256" key="9">
    <source>
        <dbReference type="SAM" id="Phobius"/>
    </source>
</evidence>
<evidence type="ECO:0000256" key="1">
    <source>
        <dbReference type="ARBA" id="ARBA00004429"/>
    </source>
</evidence>
<feature type="transmembrane region" description="Helical" evidence="9">
    <location>
        <begin position="6"/>
        <end position="30"/>
    </location>
</feature>
<evidence type="ECO:0000256" key="5">
    <source>
        <dbReference type="ARBA" id="ARBA00022692"/>
    </source>
</evidence>
<dbReference type="PANTHER" id="PTHR30574:SF1">
    <property type="entry name" value="SULPHUR TRANSPORT DOMAIN-CONTAINING PROTEIN"/>
    <property type="match status" value="1"/>
</dbReference>
<evidence type="ECO:0000256" key="4">
    <source>
        <dbReference type="ARBA" id="ARBA00022519"/>
    </source>
</evidence>
<keyword evidence="2" id="KW-0813">Transport</keyword>
<reference evidence="10 11" key="1">
    <citation type="journal article" date="2016" name="Int. J. Syst. Evol. Microbiol.">
        <title>Pseudaminobacter manganicus sp. nov., isolated from sludge of a manganese mine.</title>
        <authorList>
            <person name="Li J."/>
            <person name="Huang J."/>
            <person name="Liao S."/>
            <person name="Wang G."/>
        </authorList>
    </citation>
    <scope>NUCLEOTIDE SEQUENCE [LARGE SCALE GENOMIC DNA]</scope>
    <source>
        <strain evidence="10 11">JH-7</strain>
    </source>
</reference>
<dbReference type="EMBL" id="MDET01000058">
    <property type="protein sequence ID" value="OQM73545.1"/>
    <property type="molecule type" value="Genomic_DNA"/>
</dbReference>
<protein>
    <submittedName>
        <fullName evidence="10">Uncharacterized protein</fullName>
    </submittedName>
</protein>
<keyword evidence="5 9" id="KW-0812">Transmembrane</keyword>
<dbReference type="InterPro" id="IPR007272">
    <property type="entry name" value="Sulf_transp_TsuA/YedE"/>
</dbReference>
<evidence type="ECO:0000256" key="6">
    <source>
        <dbReference type="ARBA" id="ARBA00022989"/>
    </source>
</evidence>
<dbReference type="AlphaFoldDB" id="A0A1V8RK05"/>
<dbReference type="Pfam" id="PF04143">
    <property type="entry name" value="Sulf_transp"/>
    <property type="match status" value="1"/>
</dbReference>
<dbReference type="OrthoDB" id="5342349at2"/>
<evidence type="ECO:0000256" key="2">
    <source>
        <dbReference type="ARBA" id="ARBA00022448"/>
    </source>
</evidence>
<evidence type="ECO:0000313" key="11">
    <source>
        <dbReference type="Proteomes" id="UP000191905"/>
    </source>
</evidence>
<keyword evidence="11" id="KW-1185">Reference proteome</keyword>
<comment type="similarity">
    <text evidence="8">Belongs to the TsuA/YedE (TC 9.B.102) family.</text>
</comment>
<feature type="transmembrane region" description="Helical" evidence="9">
    <location>
        <begin position="292"/>
        <end position="316"/>
    </location>
</feature>
<dbReference type="Proteomes" id="UP000191905">
    <property type="component" value="Unassembled WGS sequence"/>
</dbReference>
<dbReference type="STRING" id="1873176.BFN67_08060"/>
<gene>
    <name evidence="10" type="ORF">BFN67_08060</name>
</gene>